<organism evidence="1 2">
    <name type="scientific">Mycolicibacterium hodleri</name>
    <dbReference type="NCBI Taxonomy" id="49897"/>
    <lineage>
        <taxon>Bacteria</taxon>
        <taxon>Bacillati</taxon>
        <taxon>Actinomycetota</taxon>
        <taxon>Actinomycetes</taxon>
        <taxon>Mycobacteriales</taxon>
        <taxon>Mycobacteriaceae</taxon>
        <taxon>Mycolicibacterium</taxon>
    </lineage>
</organism>
<gene>
    <name evidence="1" type="ORF">EAH80_29645</name>
</gene>
<dbReference type="Proteomes" id="UP000320095">
    <property type="component" value="Unassembled WGS sequence"/>
</dbReference>
<name>A0A502DN50_9MYCO</name>
<dbReference type="OrthoDB" id="4277148at2"/>
<dbReference type="NCBIfam" id="NF046112">
    <property type="entry name" value="MSMEG_6209_Nter"/>
    <property type="match status" value="1"/>
</dbReference>
<proteinExistence type="predicted"/>
<evidence type="ECO:0000313" key="2">
    <source>
        <dbReference type="Proteomes" id="UP000320095"/>
    </source>
</evidence>
<protein>
    <submittedName>
        <fullName evidence="1">Uncharacterized protein</fullName>
    </submittedName>
</protein>
<evidence type="ECO:0000313" key="1">
    <source>
        <dbReference type="EMBL" id="TPG26162.1"/>
    </source>
</evidence>
<keyword evidence="2" id="KW-1185">Reference proteome</keyword>
<sequence>MSAPKRIDLIGQVVDRLRAGFPQAPADTVNEMVGTTHHRFDQAKIRDFVPLFVERHTKEKLAHLADPASNPL</sequence>
<dbReference type="AlphaFoldDB" id="A0A502DN50"/>
<accession>A0A502DN50</accession>
<reference evidence="1 2" key="1">
    <citation type="journal article" date="2019" name="Environ. Microbiol.">
        <title>Species interactions and distinct microbial communities in high Arctic permafrost affected cryosols are associated with the CH4 and CO2 gas fluxes.</title>
        <authorList>
            <person name="Altshuler I."/>
            <person name="Hamel J."/>
            <person name="Turney S."/>
            <person name="Magnuson E."/>
            <person name="Levesque R."/>
            <person name="Greer C."/>
            <person name="Whyte L.G."/>
        </authorList>
    </citation>
    <scope>NUCLEOTIDE SEQUENCE [LARGE SCALE GENOMIC DNA]</scope>
    <source>
        <strain evidence="1 2">S5.20</strain>
    </source>
</reference>
<dbReference type="EMBL" id="RCZG01000024">
    <property type="protein sequence ID" value="TPG26162.1"/>
    <property type="molecule type" value="Genomic_DNA"/>
</dbReference>
<dbReference type="Gene3D" id="1.10.8.1060">
    <property type="entry name" value="Corynebacterium glutamicum thioredoxin-dependent arsenate reductase, N-terminal domain"/>
    <property type="match status" value="1"/>
</dbReference>
<comment type="caution">
    <text evidence="1">The sequence shown here is derived from an EMBL/GenBank/DDBJ whole genome shotgun (WGS) entry which is preliminary data.</text>
</comment>